<evidence type="ECO:0000256" key="2">
    <source>
        <dbReference type="SAM" id="SignalP"/>
    </source>
</evidence>
<evidence type="ECO:0000313" key="5">
    <source>
        <dbReference type="Proteomes" id="UP000234483"/>
    </source>
</evidence>
<dbReference type="AlphaFoldDB" id="A0A2N5CNI7"/>
<organism evidence="4 5">
    <name type="scientific">Caulobacter flavus</name>
    <dbReference type="NCBI Taxonomy" id="1679497"/>
    <lineage>
        <taxon>Bacteria</taxon>
        <taxon>Pseudomonadati</taxon>
        <taxon>Pseudomonadota</taxon>
        <taxon>Alphaproteobacteria</taxon>
        <taxon>Caulobacterales</taxon>
        <taxon>Caulobacteraceae</taxon>
        <taxon>Caulobacter</taxon>
    </lineage>
</organism>
<dbReference type="InterPro" id="IPR022061">
    <property type="entry name" value="DUF3617"/>
</dbReference>
<feature type="signal peptide" evidence="2">
    <location>
        <begin position="1"/>
        <end position="19"/>
    </location>
</feature>
<feature type="compositionally biased region" description="Polar residues" evidence="1">
    <location>
        <begin position="62"/>
        <end position="76"/>
    </location>
</feature>
<name>A0A2N5CNI7_9CAUL</name>
<dbReference type="OrthoDB" id="7188868at2"/>
<keyword evidence="6" id="KW-1185">Reference proteome</keyword>
<evidence type="ECO:0000313" key="4">
    <source>
        <dbReference type="EMBL" id="PLR08061.1"/>
    </source>
</evidence>
<evidence type="ECO:0008006" key="7">
    <source>
        <dbReference type="Google" id="ProtNLM"/>
    </source>
</evidence>
<feature type="compositionally biased region" description="Low complexity" evidence="1">
    <location>
        <begin position="29"/>
        <end position="48"/>
    </location>
</feature>
<feature type="region of interest" description="Disordered" evidence="1">
    <location>
        <begin position="28"/>
        <end position="93"/>
    </location>
</feature>
<dbReference type="Proteomes" id="UP000234483">
    <property type="component" value="Unassembled WGS sequence"/>
</dbReference>
<keyword evidence="2" id="KW-0732">Signal</keyword>
<gene>
    <name evidence="3" type="ORF">C1707_25710</name>
    <name evidence="4" type="ORF">CFHF_21040</name>
</gene>
<protein>
    <recommendedName>
        <fullName evidence="7">DUF3617 domain-containing protein</fullName>
    </recommendedName>
</protein>
<reference evidence="3 6" key="2">
    <citation type="submission" date="2018-01" db="EMBL/GenBank/DDBJ databases">
        <title>Complete genome sequence of Caulobacter flavus RHGG3.</title>
        <authorList>
            <person name="Yang E."/>
        </authorList>
    </citation>
    <scope>NUCLEOTIDE SEQUENCE [LARGE SCALE GENOMIC DNA]</scope>
    <source>
        <strain evidence="3 6">RHGG3</strain>
    </source>
</reference>
<dbReference type="PROSITE" id="PS51257">
    <property type="entry name" value="PROKAR_LIPOPROTEIN"/>
    <property type="match status" value="1"/>
</dbReference>
<dbReference type="EMBL" id="PJRQ01000043">
    <property type="protein sequence ID" value="PLR08061.1"/>
    <property type="molecule type" value="Genomic_DNA"/>
</dbReference>
<sequence>MTTTARLACLILALSAATAGCSRNDDKAAASAAGADAPSAQSEAAPAAGGPPRPLRPGLWKTTASTPSGEQSTTQCVGEGQDPAAEAAKAAPCGTPQVTPVIDGFTLELTCRKDAITYTLAGVVKGDFQTRTTTDLEMKVQAYGASKTMRLHSESVYVGPCEAGGEKAPSQPKE</sequence>
<feature type="chain" id="PRO_5043814498" description="DUF3617 domain-containing protein" evidence="2">
    <location>
        <begin position="20"/>
        <end position="174"/>
    </location>
</feature>
<dbReference type="RefSeq" id="WP_101714899.1">
    <property type="nucleotide sequence ID" value="NZ_CP026100.1"/>
</dbReference>
<evidence type="ECO:0000313" key="6">
    <source>
        <dbReference type="Proteomes" id="UP000281192"/>
    </source>
</evidence>
<dbReference type="EMBL" id="CP026100">
    <property type="protein sequence ID" value="AYV49362.1"/>
    <property type="molecule type" value="Genomic_DNA"/>
</dbReference>
<evidence type="ECO:0000256" key="1">
    <source>
        <dbReference type="SAM" id="MobiDB-lite"/>
    </source>
</evidence>
<proteinExistence type="predicted"/>
<accession>A0A2N5CNI7</accession>
<dbReference type="KEGG" id="cfh:C1707_25710"/>
<dbReference type="Pfam" id="PF12276">
    <property type="entry name" value="DUF3617"/>
    <property type="match status" value="1"/>
</dbReference>
<dbReference type="Proteomes" id="UP000281192">
    <property type="component" value="Chromosome"/>
</dbReference>
<evidence type="ECO:0000313" key="3">
    <source>
        <dbReference type="EMBL" id="AYV49362.1"/>
    </source>
</evidence>
<reference evidence="4 5" key="1">
    <citation type="submission" date="2017-12" db="EMBL/GenBank/DDBJ databases">
        <title>The genome sequence of Caulobacter flavus CGMCC1 15093.</title>
        <authorList>
            <person name="Gao J."/>
            <person name="Mao X."/>
            <person name="Sun J."/>
        </authorList>
    </citation>
    <scope>NUCLEOTIDE SEQUENCE [LARGE SCALE GENOMIC DNA]</scope>
    <source>
        <strain evidence="4 5">CGMCC1 15093</strain>
    </source>
</reference>